<sequence>MKKDPKLAGEVGKELANAGVRTVILNACDSASFRDSAPESNLAEVLFGYGMHSVLAMGYKVTEEAVEIFMSAFYHSLLIEGASIEHATRTARSALLRNRSRRAWYMQRVQLADFFVPVLYVSKLSYEAPETEHTITASSSRQETDSLQGLLGRDYNILSLETHLSVSPLVLLYGQGGVGKTELLRYACSWWKSSGWIKAAAYIDFDQQELCLYNSMDAEAFETHNPLDEMCAHDPEGLATQLAAFIDKVTELGSMVIVASWLCKSKIAPGSSNPLKYCLHGLSVLDSSTLLQNLAFESGQEIPDIFHHRENIDLIRRAAILLEGNPLALRLTVPELKKANYNGEVLLDILLYGVCTTLSRPDLYDGIPEYGVKTWLSEDFRLLVNMAPLGQKIRTERHKWERKLISTGILDHATVIKENDSSMLCYMSTLWKRARFAYLRASILWESHDLAVGVSACGWAQISWDATSTAFDTGDFLRAKALYEAHLATGPATTDFKMLNLIRRKQLQSLIEWHMCVYIIARCMGDVDDKAMRGLMRSFLDMIEDIGKPGGLPKALAKVTKEHSEEFGKKRVRDDVALFGLQREPETEVRDPDNVLDDLSEAGAAASISGEARGRIVVERIGEWLASTVKAMKRSGVQAAPDTVPIIMSLSDLESAMHMYAGNPTRTAATLRKEVAREALSSTTNTGWQRLAELHMLSYMSAVKETAEPDYKKGLTHLNEWWNLHQGQEMSKRSQCCAIIDFVT</sequence>
<evidence type="ECO:0000313" key="3">
    <source>
        <dbReference type="Proteomes" id="UP000532311"/>
    </source>
</evidence>
<comment type="caution">
    <text evidence="2">The sequence shown here is derived from an EMBL/GenBank/DDBJ whole genome shotgun (WGS) entry which is preliminary data.</text>
</comment>
<reference evidence="2 3" key="1">
    <citation type="submission" date="2020-05" db="EMBL/GenBank/DDBJ databases">
        <title>Identification and distribution of gene clusters putatively required for synthesis of sphingolipid metabolism inhibitors in phylogenetically diverse species of the filamentous fungus Fusarium.</title>
        <authorList>
            <person name="Kim H.-S."/>
            <person name="Busman M."/>
            <person name="Brown D.W."/>
            <person name="Divon H."/>
            <person name="Uhlig S."/>
            <person name="Proctor R.H."/>
        </authorList>
    </citation>
    <scope>NUCLEOTIDE SEQUENCE [LARGE SCALE GENOMIC DNA]</scope>
    <source>
        <strain evidence="2 3">NRRL 26131</strain>
    </source>
</reference>
<gene>
    <name evidence="2" type="ORF">FGLOB1_12604</name>
</gene>
<keyword evidence="3" id="KW-1185">Reference proteome</keyword>
<dbReference type="InterPro" id="IPR024983">
    <property type="entry name" value="CHAT_dom"/>
</dbReference>
<name>A0A8H5XPL6_9HYPO</name>
<dbReference type="Pfam" id="PF12770">
    <property type="entry name" value="CHAT"/>
    <property type="match status" value="1"/>
</dbReference>
<dbReference type="EMBL" id="JAAQPF010000711">
    <property type="protein sequence ID" value="KAF5697688.1"/>
    <property type="molecule type" value="Genomic_DNA"/>
</dbReference>
<protein>
    <submittedName>
        <fullName evidence="2">CHAT domain-containing protein</fullName>
    </submittedName>
</protein>
<dbReference type="AlphaFoldDB" id="A0A8H5XPL6"/>
<evidence type="ECO:0000313" key="2">
    <source>
        <dbReference type="EMBL" id="KAF5697688.1"/>
    </source>
</evidence>
<accession>A0A8H5XPL6</accession>
<feature type="domain" description="CHAT" evidence="1">
    <location>
        <begin position="6"/>
        <end position="102"/>
    </location>
</feature>
<proteinExistence type="predicted"/>
<dbReference type="Proteomes" id="UP000532311">
    <property type="component" value="Unassembled WGS sequence"/>
</dbReference>
<dbReference type="InterPro" id="IPR027417">
    <property type="entry name" value="P-loop_NTPase"/>
</dbReference>
<organism evidence="2 3">
    <name type="scientific">Fusarium globosum</name>
    <dbReference type="NCBI Taxonomy" id="78864"/>
    <lineage>
        <taxon>Eukaryota</taxon>
        <taxon>Fungi</taxon>
        <taxon>Dikarya</taxon>
        <taxon>Ascomycota</taxon>
        <taxon>Pezizomycotina</taxon>
        <taxon>Sordariomycetes</taxon>
        <taxon>Hypocreomycetidae</taxon>
        <taxon>Hypocreales</taxon>
        <taxon>Nectriaceae</taxon>
        <taxon>Fusarium</taxon>
        <taxon>Fusarium fujikuroi species complex</taxon>
    </lineage>
</organism>
<evidence type="ECO:0000259" key="1">
    <source>
        <dbReference type="Pfam" id="PF12770"/>
    </source>
</evidence>
<dbReference type="SUPFAM" id="SSF52540">
    <property type="entry name" value="P-loop containing nucleoside triphosphate hydrolases"/>
    <property type="match status" value="1"/>
</dbReference>